<evidence type="ECO:0000313" key="1">
    <source>
        <dbReference type="EMBL" id="BCJ70434.1"/>
    </source>
</evidence>
<proteinExistence type="predicted"/>
<dbReference type="Proteomes" id="UP000680866">
    <property type="component" value="Chromosome"/>
</dbReference>
<accession>A0A810NDN8</accession>
<evidence type="ECO:0000313" key="2">
    <source>
        <dbReference type="Proteomes" id="UP000680866"/>
    </source>
</evidence>
<name>A0A810NDN8_9ACTN</name>
<sequence>MRYETVAGGSIQLFFAWRNAPSLMSLVPNLLHDCPQLGWRRVRLSEQVPSVNTVHFEEILPYVLFGANPASKALGPVPKTIAGATRKRVSGRQEGHA</sequence>
<protein>
    <submittedName>
        <fullName evidence="1">Uncharacterized protein</fullName>
    </submittedName>
</protein>
<keyword evidence="2" id="KW-1185">Reference proteome</keyword>
<dbReference type="EMBL" id="AP023359">
    <property type="protein sequence ID" value="BCJ70434.1"/>
    <property type="molecule type" value="Genomic_DNA"/>
</dbReference>
<dbReference type="AlphaFoldDB" id="A0A810NDN8"/>
<organism evidence="1 2">
    <name type="scientific">Polymorphospora rubra</name>
    <dbReference type="NCBI Taxonomy" id="338584"/>
    <lineage>
        <taxon>Bacteria</taxon>
        <taxon>Bacillati</taxon>
        <taxon>Actinomycetota</taxon>
        <taxon>Actinomycetes</taxon>
        <taxon>Micromonosporales</taxon>
        <taxon>Micromonosporaceae</taxon>
        <taxon>Polymorphospora</taxon>
    </lineage>
</organism>
<reference evidence="1" key="1">
    <citation type="submission" date="2020-08" db="EMBL/GenBank/DDBJ databases">
        <title>Whole genome shotgun sequence of Polymorphospora rubra NBRC 101157.</title>
        <authorList>
            <person name="Komaki H."/>
            <person name="Tamura T."/>
        </authorList>
    </citation>
    <scope>NUCLEOTIDE SEQUENCE</scope>
    <source>
        <strain evidence="1">NBRC 101157</strain>
    </source>
</reference>
<dbReference type="KEGG" id="pry:Prubr_74550"/>
<gene>
    <name evidence="1" type="ORF">Prubr_74550</name>
</gene>